<proteinExistence type="predicted"/>
<evidence type="ECO:0000256" key="1">
    <source>
        <dbReference type="SAM" id="SignalP"/>
    </source>
</evidence>
<name>A0ABQ6PRB5_9BACT</name>
<keyword evidence="1" id="KW-0732">Signal</keyword>
<accession>A0ABQ6PRB5</accession>
<organism evidence="2 3">
    <name type="scientific">Algoriphagus confluentis</name>
    <dbReference type="NCBI Taxonomy" id="1697556"/>
    <lineage>
        <taxon>Bacteria</taxon>
        <taxon>Pseudomonadati</taxon>
        <taxon>Bacteroidota</taxon>
        <taxon>Cytophagia</taxon>
        <taxon>Cytophagales</taxon>
        <taxon>Cyclobacteriaceae</taxon>
        <taxon>Algoriphagus</taxon>
    </lineage>
</organism>
<evidence type="ECO:0000313" key="3">
    <source>
        <dbReference type="Proteomes" id="UP001338309"/>
    </source>
</evidence>
<sequence length="198" mass="22403">MKRTAISAIFLFLFFSIGSMKAQDLSARVLESVFFVYPNGGGQGMISRFDLDSDSLFTVMESKVQEILNLQSISSAQPAPFIFSRRKKKYYKAMGSADQMLAQNQPADLYLLFLLTVDPPYPSMMTNHLVKTAVTFDVFIFDRNYQLTERIRGRKRSTGLSSDSGEDGEDLDLSFFDLDRESFLFLFDKAVSRLGKGD</sequence>
<dbReference type="RefSeq" id="WP_338224977.1">
    <property type="nucleotide sequence ID" value="NZ_BTPD01000009.1"/>
</dbReference>
<dbReference type="EMBL" id="BTPD01000009">
    <property type="protein sequence ID" value="GMQ30273.1"/>
    <property type="molecule type" value="Genomic_DNA"/>
</dbReference>
<reference evidence="2 3" key="1">
    <citation type="submission" date="2023-08" db="EMBL/GenBank/DDBJ databases">
        <title>Draft genome sequence of Algoriphagus confluentis.</title>
        <authorList>
            <person name="Takatani N."/>
            <person name="Hosokawa M."/>
            <person name="Sawabe T."/>
        </authorList>
    </citation>
    <scope>NUCLEOTIDE SEQUENCE [LARGE SCALE GENOMIC DNA]</scope>
    <source>
        <strain evidence="2 3">NBRC 111222</strain>
    </source>
</reference>
<comment type="caution">
    <text evidence="2">The sequence shown here is derived from an EMBL/GenBank/DDBJ whole genome shotgun (WGS) entry which is preliminary data.</text>
</comment>
<keyword evidence="3" id="KW-1185">Reference proteome</keyword>
<dbReference type="Proteomes" id="UP001338309">
    <property type="component" value="Unassembled WGS sequence"/>
</dbReference>
<evidence type="ECO:0000313" key="2">
    <source>
        <dbReference type="EMBL" id="GMQ30273.1"/>
    </source>
</evidence>
<gene>
    <name evidence="2" type="ORF">Aconfl_29160</name>
</gene>
<feature type="chain" id="PRO_5047166030" evidence="1">
    <location>
        <begin position="23"/>
        <end position="198"/>
    </location>
</feature>
<protein>
    <submittedName>
        <fullName evidence="2">Uncharacterized protein</fullName>
    </submittedName>
</protein>
<feature type="signal peptide" evidence="1">
    <location>
        <begin position="1"/>
        <end position="22"/>
    </location>
</feature>